<evidence type="ECO:0000313" key="4">
    <source>
        <dbReference type="Proteomes" id="UP000187429"/>
    </source>
</evidence>
<keyword evidence="4" id="KW-1185">Reference proteome</keyword>
<gene>
    <name evidence="2" type="ORF">AYI69_g5985</name>
    <name evidence="3" type="ORF">AYI69_g622</name>
</gene>
<organism evidence="2 4">
    <name type="scientific">Smittium culicis</name>
    <dbReference type="NCBI Taxonomy" id="133412"/>
    <lineage>
        <taxon>Eukaryota</taxon>
        <taxon>Fungi</taxon>
        <taxon>Fungi incertae sedis</taxon>
        <taxon>Zoopagomycota</taxon>
        <taxon>Kickxellomycotina</taxon>
        <taxon>Harpellomycetes</taxon>
        <taxon>Harpellales</taxon>
        <taxon>Legeriomycetaceae</taxon>
        <taxon>Smittium</taxon>
    </lineage>
</organism>
<evidence type="ECO:0000256" key="1">
    <source>
        <dbReference type="SAM" id="SignalP"/>
    </source>
</evidence>
<accession>A0A1R1Y2G4</accession>
<dbReference type="Proteomes" id="UP000187429">
    <property type="component" value="Unassembled WGS sequence"/>
</dbReference>
<name>A0A1R1Y2G4_9FUNG</name>
<reference evidence="2" key="1">
    <citation type="submission" date="2017-01" db="EMBL/GenBank/DDBJ databases">
        <authorList>
            <person name="Mah S.A."/>
            <person name="Swanson W.J."/>
            <person name="Moy G.W."/>
            <person name="Vacquier V.D."/>
        </authorList>
    </citation>
    <scope>NUCLEOTIDE SEQUENCE [LARGE SCALE GENOMIC DNA]</scope>
    <source>
        <strain evidence="2">ID-206-W2</strain>
    </source>
</reference>
<comment type="caution">
    <text evidence="2">The sequence shown here is derived from an EMBL/GenBank/DDBJ whole genome shotgun (WGS) entry which is preliminary data.</text>
</comment>
<keyword evidence="1" id="KW-0732">Signal</keyword>
<feature type="signal peptide" evidence="1">
    <location>
        <begin position="1"/>
        <end position="23"/>
    </location>
</feature>
<reference evidence="4" key="2">
    <citation type="submission" date="2017-01" db="EMBL/GenBank/DDBJ databases">
        <authorList>
            <person name="Wang Y."/>
            <person name="White M."/>
            <person name="Kvist S."/>
            <person name="Moncalvo J.-M."/>
        </authorList>
    </citation>
    <scope>NUCLEOTIDE SEQUENCE [LARGE SCALE GENOMIC DNA]</scope>
    <source>
        <strain evidence="4">ID-206-W2</strain>
    </source>
</reference>
<dbReference type="OrthoDB" id="5606420at2759"/>
<evidence type="ECO:0000313" key="2">
    <source>
        <dbReference type="EMBL" id="OMJ21039.1"/>
    </source>
</evidence>
<dbReference type="AlphaFoldDB" id="A0A1R1Y2G4"/>
<dbReference type="EMBL" id="LSSM01002607">
    <property type="protein sequence ID" value="OMJ21039.1"/>
    <property type="molecule type" value="Genomic_DNA"/>
</dbReference>
<dbReference type="EMBL" id="LSSM01000158">
    <property type="protein sequence ID" value="OMJ29843.1"/>
    <property type="molecule type" value="Genomic_DNA"/>
</dbReference>
<proteinExistence type="predicted"/>
<evidence type="ECO:0000313" key="3">
    <source>
        <dbReference type="EMBL" id="OMJ29843.1"/>
    </source>
</evidence>
<feature type="chain" id="PRO_5015069022" evidence="1">
    <location>
        <begin position="24"/>
        <end position="121"/>
    </location>
</feature>
<protein>
    <submittedName>
        <fullName evidence="2">Uncharacterized protein</fullName>
    </submittedName>
</protein>
<sequence length="121" mass="13578">MLRTAILSIMPISCLMFMASSKGDDLLYGGAPMRVEIGAYPDGAFGGEPINYLIVPNACMACPKFNSMNFPTERKGILRIFSKKTCTGKYIDFPLSQGYFYDIYSYTGFVPKTWVYLSDLY</sequence>